<dbReference type="STRING" id="1458461.BN1012_Phect1983"/>
<reference evidence="11 12" key="1">
    <citation type="journal article" date="2014" name="Front. Genet.">
        <title>Genome and metabolic network of "Candidatus Phaeomarinobacter ectocarpi" Ec32, a new candidate genus of Alphaproteobacteria frequently associated with brown algae.</title>
        <authorList>
            <person name="Dittami S.M."/>
            <person name="Barbeyron T."/>
            <person name="Boyen C."/>
            <person name="Cambefort J."/>
            <person name="Collet G."/>
            <person name="Delage L."/>
            <person name="Gobet A."/>
            <person name="Groisillier A."/>
            <person name="Leblanc C."/>
            <person name="Michel G."/>
            <person name="Scornet D."/>
            <person name="Siegel A."/>
            <person name="Tapia J.E."/>
            <person name="Tonon T."/>
        </authorList>
    </citation>
    <scope>NUCLEOTIDE SEQUENCE [LARGE SCALE GENOMIC DNA]</scope>
    <source>
        <strain evidence="11 12">Ec32</strain>
    </source>
</reference>
<feature type="domain" description="Acyl-CoA oxidase/dehydrogenase middle" evidence="9">
    <location>
        <begin position="145"/>
        <end position="238"/>
    </location>
</feature>
<name>X5MNK8_9HYPH</name>
<evidence type="ECO:0000313" key="11">
    <source>
        <dbReference type="EMBL" id="CDO60196.1"/>
    </source>
</evidence>
<evidence type="ECO:0000256" key="4">
    <source>
        <dbReference type="ARBA" id="ARBA00022827"/>
    </source>
</evidence>
<dbReference type="Pfam" id="PF00441">
    <property type="entry name" value="Acyl-CoA_dh_1"/>
    <property type="match status" value="1"/>
</dbReference>
<feature type="compositionally biased region" description="Polar residues" evidence="7">
    <location>
        <begin position="16"/>
        <end position="26"/>
    </location>
</feature>
<dbReference type="InterPro" id="IPR046373">
    <property type="entry name" value="Acyl-CoA_Oxase/DH_mid-dom_sf"/>
</dbReference>
<dbReference type="KEGG" id="pect:BN1012_Phect1983"/>
<dbReference type="InterPro" id="IPR050741">
    <property type="entry name" value="Acyl-CoA_dehydrogenase"/>
</dbReference>
<dbReference type="EMBL" id="HG966617">
    <property type="protein sequence ID" value="CDO60196.1"/>
    <property type="molecule type" value="Genomic_DNA"/>
</dbReference>
<proteinExistence type="inferred from homology"/>
<evidence type="ECO:0000259" key="10">
    <source>
        <dbReference type="Pfam" id="PF02771"/>
    </source>
</evidence>
<dbReference type="Gene3D" id="2.40.110.10">
    <property type="entry name" value="Butyryl-CoA Dehydrogenase, subunit A, domain 2"/>
    <property type="match status" value="1"/>
</dbReference>
<dbReference type="GO" id="GO:0033539">
    <property type="term" value="P:fatty acid beta-oxidation using acyl-CoA dehydrogenase"/>
    <property type="evidence" value="ECO:0007669"/>
    <property type="project" value="TreeGrafter"/>
</dbReference>
<keyword evidence="4 6" id="KW-0274">FAD</keyword>
<dbReference type="FunFam" id="2.40.110.10:FF:000002">
    <property type="entry name" value="Acyl-CoA dehydrogenase fadE12"/>
    <property type="match status" value="1"/>
</dbReference>
<dbReference type="GO" id="GO:0050660">
    <property type="term" value="F:flavin adenine dinucleotide binding"/>
    <property type="evidence" value="ECO:0007669"/>
    <property type="project" value="InterPro"/>
</dbReference>
<dbReference type="EC" id="1.3.8.1" evidence="11"/>
<dbReference type="InterPro" id="IPR037069">
    <property type="entry name" value="AcylCoA_DH/ox_N_sf"/>
</dbReference>
<sequence length="400" mass="44035">MSQAAKPLKSLPDLNFDTTRAPSPFSNEDHDAWRQTLRKWIEKEIMPFASEWDEAEEFPEELYKKASDIGLLRMGYPEQYGGIKEGIDHYHSIVTSEELARVGAGGINASLMVHGIGLPPIINIGSEEMKERIAPPVLDGDKHIALGITEPSGGSDVANIHTRAEDKGDYYLINGSKMFITGGMRADYVTTAVRTGGEGTKGISLLLIEADMPGFSRTPLKKMGWWASDTAALYFDDVKVPKANLIGTENNGFIGIMMNFNGERLGMAAGANAMARVCLEDAAAWARERTTFGKRLADHQVIRHKIADMYQRIQATQAYLEICAWRVAQGETPVADLSMLKVQATTTMEFCAREAMQILGGNGYLRGGRVERIYREVRVNAIGGGSEEIMRDLTARQLGL</sequence>
<dbReference type="Pfam" id="PF02770">
    <property type="entry name" value="Acyl-CoA_dh_M"/>
    <property type="match status" value="1"/>
</dbReference>
<dbReference type="RefSeq" id="WP_043950510.1">
    <property type="nucleotide sequence ID" value="NZ_HG966617.1"/>
</dbReference>
<dbReference type="SUPFAM" id="SSF56645">
    <property type="entry name" value="Acyl-CoA dehydrogenase NM domain-like"/>
    <property type="match status" value="1"/>
</dbReference>
<dbReference type="SUPFAM" id="SSF47203">
    <property type="entry name" value="Acyl-CoA dehydrogenase C-terminal domain-like"/>
    <property type="match status" value="1"/>
</dbReference>
<keyword evidence="3 6" id="KW-0285">Flavoprotein</keyword>
<dbReference type="OrthoDB" id="9775090at2"/>
<keyword evidence="5 6" id="KW-0560">Oxidoreductase</keyword>
<dbReference type="Pfam" id="PF02771">
    <property type="entry name" value="Acyl-CoA_dh_N"/>
    <property type="match status" value="1"/>
</dbReference>
<dbReference type="Gene3D" id="1.10.540.10">
    <property type="entry name" value="Acyl-CoA dehydrogenase/oxidase, N-terminal domain"/>
    <property type="match status" value="1"/>
</dbReference>
<evidence type="ECO:0000313" key="12">
    <source>
        <dbReference type="Proteomes" id="UP000032160"/>
    </source>
</evidence>
<dbReference type="PANTHER" id="PTHR48083">
    <property type="entry name" value="MEDIUM-CHAIN SPECIFIC ACYL-COA DEHYDROGENASE, MITOCHONDRIAL-RELATED"/>
    <property type="match status" value="1"/>
</dbReference>
<evidence type="ECO:0000259" key="9">
    <source>
        <dbReference type="Pfam" id="PF02770"/>
    </source>
</evidence>
<evidence type="ECO:0000256" key="3">
    <source>
        <dbReference type="ARBA" id="ARBA00022630"/>
    </source>
</evidence>
<evidence type="ECO:0000256" key="1">
    <source>
        <dbReference type="ARBA" id="ARBA00001974"/>
    </source>
</evidence>
<dbReference type="Gene3D" id="1.20.140.10">
    <property type="entry name" value="Butyryl-CoA Dehydrogenase, subunit A, domain 3"/>
    <property type="match status" value="1"/>
</dbReference>
<keyword evidence="12" id="KW-1185">Reference proteome</keyword>
<dbReference type="InterPro" id="IPR036250">
    <property type="entry name" value="AcylCo_DH-like_C"/>
</dbReference>
<feature type="domain" description="Acyl-CoA dehydrogenase/oxidase N-terminal" evidence="10">
    <location>
        <begin position="27"/>
        <end position="141"/>
    </location>
</feature>
<dbReference type="InterPro" id="IPR009100">
    <property type="entry name" value="AcylCoA_DH/oxidase_NM_dom_sf"/>
</dbReference>
<gene>
    <name evidence="11" type="ORF">BN1012_Phect1983</name>
</gene>
<dbReference type="AlphaFoldDB" id="X5MNK8"/>
<dbReference type="GO" id="GO:0005737">
    <property type="term" value="C:cytoplasm"/>
    <property type="evidence" value="ECO:0007669"/>
    <property type="project" value="TreeGrafter"/>
</dbReference>
<evidence type="ECO:0000256" key="5">
    <source>
        <dbReference type="ARBA" id="ARBA00023002"/>
    </source>
</evidence>
<accession>X5MNK8</accession>
<organism evidence="11 12">
    <name type="scientific">Candidatus Phaeomarinibacter ectocarpi</name>
    <dbReference type="NCBI Taxonomy" id="1458461"/>
    <lineage>
        <taxon>Bacteria</taxon>
        <taxon>Pseudomonadati</taxon>
        <taxon>Pseudomonadota</taxon>
        <taxon>Alphaproteobacteria</taxon>
        <taxon>Hyphomicrobiales</taxon>
        <taxon>Parvibaculaceae</taxon>
        <taxon>Candidatus Phaeomarinibacter</taxon>
    </lineage>
</organism>
<protein>
    <submittedName>
        <fullName evidence="11">Butyryl-CoA dehydrogenase</fullName>
        <ecNumber evidence="11">1.3.8.1</ecNumber>
    </submittedName>
</protein>
<dbReference type="PANTHER" id="PTHR48083:SF28">
    <property type="entry name" value="ACYL-COA DEHYDROGENASE FAMILY PROTEIN (AFU_ORTHOLOGUE AFUA_6G10880)-RELATED"/>
    <property type="match status" value="1"/>
</dbReference>
<dbReference type="InterPro" id="IPR006091">
    <property type="entry name" value="Acyl-CoA_Oxase/DH_mid-dom"/>
</dbReference>
<dbReference type="GO" id="GO:0016937">
    <property type="term" value="F:short-chain fatty acyl-CoA dehydrogenase activity"/>
    <property type="evidence" value="ECO:0007669"/>
    <property type="project" value="UniProtKB-EC"/>
</dbReference>
<comment type="similarity">
    <text evidence="2 6">Belongs to the acyl-CoA dehydrogenase family.</text>
</comment>
<evidence type="ECO:0000256" key="6">
    <source>
        <dbReference type="RuleBase" id="RU362125"/>
    </source>
</evidence>
<evidence type="ECO:0000256" key="7">
    <source>
        <dbReference type="SAM" id="MobiDB-lite"/>
    </source>
</evidence>
<comment type="cofactor">
    <cofactor evidence="1 6">
        <name>FAD</name>
        <dbReference type="ChEBI" id="CHEBI:57692"/>
    </cofactor>
</comment>
<dbReference type="InterPro" id="IPR009075">
    <property type="entry name" value="AcylCo_DH/oxidase_C"/>
</dbReference>
<dbReference type="HOGENOM" id="CLU_018204_0_3_5"/>
<feature type="region of interest" description="Disordered" evidence="7">
    <location>
        <begin position="1"/>
        <end position="28"/>
    </location>
</feature>
<evidence type="ECO:0000259" key="8">
    <source>
        <dbReference type="Pfam" id="PF00441"/>
    </source>
</evidence>
<dbReference type="FunFam" id="1.20.140.10:FF:000001">
    <property type="entry name" value="Acyl-CoA dehydrogenase"/>
    <property type="match status" value="1"/>
</dbReference>
<dbReference type="Proteomes" id="UP000032160">
    <property type="component" value="Chromosome I"/>
</dbReference>
<dbReference type="InterPro" id="IPR013786">
    <property type="entry name" value="AcylCoA_DH/ox_N"/>
</dbReference>
<evidence type="ECO:0000256" key="2">
    <source>
        <dbReference type="ARBA" id="ARBA00009347"/>
    </source>
</evidence>
<feature type="domain" description="Acyl-CoA dehydrogenase/oxidase C-terminal" evidence="8">
    <location>
        <begin position="250"/>
        <end position="398"/>
    </location>
</feature>